<dbReference type="PANTHER" id="PTHR41307:SF1">
    <property type="entry name" value="MEMBRANE PROTEIN"/>
    <property type="match status" value="1"/>
</dbReference>
<sequence length="216" mass="24384">MTADRDTSPPLSPANRKVFDEMRFYVMSSLSLSEPEAMQVLGELGEHLAEAEARGRSFEEVFGMDPKAYCEELIRELPRRSPASRFRFYALVFLSLFLVFVLKQGFAGRIVFDLYELLSYIGVSFILFLVTWAFLRRTAFQNRRTTHLIFYVDAILSIGIYVLLILANRYLMPAGPSFALEGLPAYALSAACAFIFLYYLLGPLLSAKKAGKAAKN</sequence>
<evidence type="ECO:0000256" key="1">
    <source>
        <dbReference type="SAM" id="Phobius"/>
    </source>
</evidence>
<dbReference type="KEGG" id="pmq:PM3016_6292"/>
<proteinExistence type="predicted"/>
<feature type="transmembrane region" description="Helical" evidence="1">
    <location>
        <begin position="117"/>
        <end position="136"/>
    </location>
</feature>
<keyword evidence="1" id="KW-1133">Transmembrane helix</keyword>
<dbReference type="PANTHER" id="PTHR41307">
    <property type="entry name" value="MEMBRANE PROTEIN-RELATED"/>
    <property type="match status" value="1"/>
</dbReference>
<organism evidence="2 3">
    <name type="scientific">Paenibacillus mucilaginosus 3016</name>
    <dbReference type="NCBI Taxonomy" id="1116391"/>
    <lineage>
        <taxon>Bacteria</taxon>
        <taxon>Bacillati</taxon>
        <taxon>Bacillota</taxon>
        <taxon>Bacilli</taxon>
        <taxon>Bacillales</taxon>
        <taxon>Paenibacillaceae</taxon>
        <taxon>Paenibacillus</taxon>
    </lineage>
</organism>
<evidence type="ECO:0000313" key="3">
    <source>
        <dbReference type="Proteomes" id="UP000007523"/>
    </source>
</evidence>
<feature type="transmembrane region" description="Helical" evidence="1">
    <location>
        <begin position="148"/>
        <end position="171"/>
    </location>
</feature>
<feature type="transmembrane region" description="Helical" evidence="1">
    <location>
        <begin position="88"/>
        <end position="111"/>
    </location>
</feature>
<dbReference type="STRING" id="1116391.PM3016_6292"/>
<dbReference type="SUPFAM" id="SSF158560">
    <property type="entry name" value="BH3980-like"/>
    <property type="match status" value="1"/>
</dbReference>
<dbReference type="Gene3D" id="1.10.1900.10">
    <property type="entry name" value="c-terminal domain of poly(a) binding protein"/>
    <property type="match status" value="1"/>
</dbReference>
<protein>
    <recommendedName>
        <fullName evidence="4">DUF1129 family protein</fullName>
    </recommendedName>
</protein>
<keyword evidence="3" id="KW-1185">Reference proteome</keyword>
<evidence type="ECO:0000313" key="2">
    <source>
        <dbReference type="EMBL" id="AFC32924.1"/>
    </source>
</evidence>
<dbReference type="AlphaFoldDB" id="H6NDX1"/>
<dbReference type="Proteomes" id="UP000007523">
    <property type="component" value="Chromosome"/>
</dbReference>
<gene>
    <name evidence="2" type="ORF">PM3016_6292</name>
</gene>
<feature type="transmembrane region" description="Helical" evidence="1">
    <location>
        <begin position="183"/>
        <end position="201"/>
    </location>
</feature>
<keyword evidence="1" id="KW-0472">Membrane</keyword>
<dbReference type="RefSeq" id="WP_014372099.1">
    <property type="nucleotide sequence ID" value="NC_016935.1"/>
</dbReference>
<accession>H6NDX1</accession>
<keyword evidence="1" id="KW-0812">Transmembrane</keyword>
<dbReference type="HOGENOM" id="CLU_085026_2_0_9"/>
<dbReference type="EMBL" id="CP003235">
    <property type="protein sequence ID" value="AFC32924.1"/>
    <property type="molecule type" value="Genomic_DNA"/>
</dbReference>
<reference evidence="2 3" key="1">
    <citation type="journal article" date="2012" name="J. Bacteriol.">
        <title>Complete Genome Sequence of Paenibacillus mucilaginosus 3016, a Bacterium Functional as Microbial Fertilizer.</title>
        <authorList>
            <person name="Ma M."/>
            <person name="Wang Z."/>
            <person name="Li L."/>
            <person name="Jiang X."/>
            <person name="Guan D."/>
            <person name="Cao F."/>
            <person name="Chen H."/>
            <person name="Wang X."/>
            <person name="Shen D."/>
            <person name="Du B."/>
            <person name="Li J."/>
        </authorList>
    </citation>
    <scope>NUCLEOTIDE SEQUENCE [LARGE SCALE GENOMIC DNA]</scope>
    <source>
        <strain evidence="2 3">3016</strain>
    </source>
</reference>
<name>H6NDX1_9BACL</name>
<evidence type="ECO:0008006" key="4">
    <source>
        <dbReference type="Google" id="ProtNLM"/>
    </source>
</evidence>